<dbReference type="Pfam" id="PF13962">
    <property type="entry name" value="PGG"/>
    <property type="match status" value="1"/>
</dbReference>
<name>M1D671_SOLTU</name>
<dbReference type="PaxDb" id="4113-PGSC0003DMT400082753"/>
<keyword evidence="1" id="KW-1133">Transmembrane helix</keyword>
<evidence type="ECO:0000259" key="2">
    <source>
        <dbReference type="Pfam" id="PF13962"/>
    </source>
</evidence>
<organism evidence="3 4">
    <name type="scientific">Solanum tuberosum</name>
    <name type="common">Potato</name>
    <dbReference type="NCBI Taxonomy" id="4113"/>
    <lineage>
        <taxon>Eukaryota</taxon>
        <taxon>Viridiplantae</taxon>
        <taxon>Streptophyta</taxon>
        <taxon>Embryophyta</taxon>
        <taxon>Tracheophyta</taxon>
        <taxon>Spermatophyta</taxon>
        <taxon>Magnoliopsida</taxon>
        <taxon>eudicotyledons</taxon>
        <taxon>Gunneridae</taxon>
        <taxon>Pentapetalae</taxon>
        <taxon>asterids</taxon>
        <taxon>lamiids</taxon>
        <taxon>Solanales</taxon>
        <taxon>Solanaceae</taxon>
        <taxon>Solanoideae</taxon>
        <taxon>Solaneae</taxon>
        <taxon>Solanum</taxon>
    </lineage>
</organism>
<dbReference type="EnsemblPlants" id="PGSC0003DMT400082753">
    <property type="protein sequence ID" value="PGSC0003DMT400082753"/>
    <property type="gene ID" value="PGSC0003DMG400032794"/>
</dbReference>
<dbReference type="HOGENOM" id="CLU_2282483_0_0_1"/>
<proteinExistence type="predicted"/>
<keyword evidence="1" id="KW-0472">Membrane</keyword>
<feature type="transmembrane region" description="Helical" evidence="1">
    <location>
        <begin position="66"/>
        <end position="87"/>
    </location>
</feature>
<accession>M1D671</accession>
<reference evidence="4" key="1">
    <citation type="journal article" date="2011" name="Nature">
        <title>Genome sequence and analysis of the tuber crop potato.</title>
        <authorList>
            <consortium name="The Potato Genome Sequencing Consortium"/>
        </authorList>
    </citation>
    <scope>NUCLEOTIDE SEQUENCE [LARGE SCALE GENOMIC DNA]</scope>
    <source>
        <strain evidence="4">cv. DM1-3 516 R44</strain>
    </source>
</reference>
<evidence type="ECO:0000256" key="1">
    <source>
        <dbReference type="SAM" id="Phobius"/>
    </source>
</evidence>
<dbReference type="Gramene" id="PGSC0003DMT400082753">
    <property type="protein sequence ID" value="PGSC0003DMT400082753"/>
    <property type="gene ID" value="PGSC0003DMG400032794"/>
</dbReference>
<evidence type="ECO:0000313" key="4">
    <source>
        <dbReference type="Proteomes" id="UP000011115"/>
    </source>
</evidence>
<sequence length="102" mass="11322">MAISAVIETVESGVLETLLRHLFSATSGMMLVVPPQVESEGNDREDRERRDEKVVENIMKTAQMHLVVATLLMTVTFTAGFTLPGGFESNTNSLNTKGWQFY</sequence>
<dbReference type="AlphaFoldDB" id="M1D671"/>
<protein>
    <recommendedName>
        <fullName evidence="2">PGG domain-containing protein</fullName>
    </recommendedName>
</protein>
<evidence type="ECO:0000313" key="3">
    <source>
        <dbReference type="EnsemblPlants" id="PGSC0003DMT400082753"/>
    </source>
</evidence>
<dbReference type="Proteomes" id="UP000011115">
    <property type="component" value="Unassembled WGS sequence"/>
</dbReference>
<dbReference type="InParanoid" id="M1D671"/>
<reference evidence="3" key="2">
    <citation type="submission" date="2015-06" db="UniProtKB">
        <authorList>
            <consortium name="EnsemblPlants"/>
        </authorList>
    </citation>
    <scope>IDENTIFICATION</scope>
    <source>
        <strain evidence="3">DM1-3 516 R44</strain>
    </source>
</reference>
<dbReference type="InterPro" id="IPR026961">
    <property type="entry name" value="PGG_dom"/>
</dbReference>
<keyword evidence="1" id="KW-0812">Transmembrane</keyword>
<feature type="domain" description="PGG" evidence="2">
    <location>
        <begin position="57"/>
        <end position="93"/>
    </location>
</feature>
<keyword evidence="4" id="KW-1185">Reference proteome</keyword>